<evidence type="ECO:0000313" key="2">
    <source>
        <dbReference type="Proteomes" id="UP000664859"/>
    </source>
</evidence>
<sequence>MFMGNELYAAHRLPDKITAQTAVLAVGVLSLFRLSGRSFPIQHSVTHEPSMHDGDMLASMTAGIELGAHILLADEATHVTALRIAHMLEQAGVKNTIAQIAARMSQSAAVLGMLVRRDWYFSLPRRLRIWLYKLKYMHESPALFRVTVSMRDAYMVDCGIHYLHVVNSKSKVATIMTVGGSHLNGVVQRLQQHGYKVVAANVILSAAH</sequence>
<dbReference type="Proteomes" id="UP000664859">
    <property type="component" value="Unassembled WGS sequence"/>
</dbReference>
<organism evidence="1 2">
    <name type="scientific">Tribonema minus</name>
    <dbReference type="NCBI Taxonomy" id="303371"/>
    <lineage>
        <taxon>Eukaryota</taxon>
        <taxon>Sar</taxon>
        <taxon>Stramenopiles</taxon>
        <taxon>Ochrophyta</taxon>
        <taxon>PX clade</taxon>
        <taxon>Xanthophyceae</taxon>
        <taxon>Tribonematales</taxon>
        <taxon>Tribonemataceae</taxon>
        <taxon>Tribonema</taxon>
    </lineage>
</organism>
<dbReference type="EMBL" id="JAFCMP010000426">
    <property type="protein sequence ID" value="KAG5179997.1"/>
    <property type="molecule type" value="Genomic_DNA"/>
</dbReference>
<gene>
    <name evidence="1" type="ORF">JKP88DRAFT_256217</name>
</gene>
<accession>A0A836CC07</accession>
<proteinExistence type="predicted"/>
<protein>
    <submittedName>
        <fullName evidence="1">Uncharacterized protein</fullName>
    </submittedName>
</protein>
<dbReference type="AlphaFoldDB" id="A0A836CC07"/>
<name>A0A836CC07_9STRA</name>
<keyword evidence="2" id="KW-1185">Reference proteome</keyword>
<comment type="caution">
    <text evidence="1">The sequence shown here is derived from an EMBL/GenBank/DDBJ whole genome shotgun (WGS) entry which is preliminary data.</text>
</comment>
<evidence type="ECO:0000313" key="1">
    <source>
        <dbReference type="EMBL" id="KAG5179997.1"/>
    </source>
</evidence>
<reference evidence="1" key="1">
    <citation type="submission" date="2021-02" db="EMBL/GenBank/DDBJ databases">
        <title>First Annotated Genome of the Yellow-green Alga Tribonema minus.</title>
        <authorList>
            <person name="Mahan K.M."/>
        </authorList>
    </citation>
    <scope>NUCLEOTIDE SEQUENCE</scope>
    <source>
        <strain evidence="1">UTEX B ZZ1240</strain>
    </source>
</reference>